<evidence type="ECO:0000256" key="5">
    <source>
        <dbReference type="ARBA" id="ARBA00022989"/>
    </source>
</evidence>
<proteinExistence type="inferred from homology"/>
<evidence type="ECO:0000313" key="9">
    <source>
        <dbReference type="EMBL" id="MCY9595494.1"/>
    </source>
</evidence>
<dbReference type="EMBL" id="JAMDMJ010000008">
    <property type="protein sequence ID" value="MCY9595494.1"/>
    <property type="molecule type" value="Genomic_DNA"/>
</dbReference>
<comment type="similarity">
    <text evidence="7">Belongs to the binding-protein-dependent transport system permease family.</text>
</comment>
<dbReference type="Gene3D" id="1.10.3720.10">
    <property type="entry name" value="MetI-like"/>
    <property type="match status" value="1"/>
</dbReference>
<sequence length="315" mass="35027">MKQDSSNVSRAAASAPKKPFWNHRRKEATIGWLFLSPELIGIVLLYLFPVLFSLYMSLCDWNLLGGMSSVKFVGLQNYVEMFQDDKVLAAIKNNLIYTVLTVPVGMALSLVLAVLIHTKVYAQSYFKVAFFIPYISSIIAVGAVWSALYHPSLGPINGFLKSMGIDNPPMWLADPKYALLSIAIIAIWAGLGYQIIIYMAGLSGIPDDMYEAASIDGASSLQKFYKITMPMLGPTNTFLFITLLMGSFKVFDLIAFLTSGGPNNASTVLVYRIYEEGFRNFRMGYASSISWLLFAIVGIITLISWQIQKRQVHYG</sequence>
<keyword evidence="3" id="KW-1003">Cell membrane</keyword>
<dbReference type="InterPro" id="IPR051393">
    <property type="entry name" value="ABC_transporter_permease"/>
</dbReference>
<keyword evidence="6 7" id="KW-0472">Membrane</keyword>
<dbReference type="RefSeq" id="WP_042229704.1">
    <property type="nucleotide sequence ID" value="NZ_CP026520.1"/>
</dbReference>
<evidence type="ECO:0000256" key="4">
    <source>
        <dbReference type="ARBA" id="ARBA00022692"/>
    </source>
</evidence>
<dbReference type="PANTHER" id="PTHR30193:SF37">
    <property type="entry name" value="INNER MEMBRANE ABC TRANSPORTER PERMEASE PROTEIN YCJO"/>
    <property type="match status" value="1"/>
</dbReference>
<dbReference type="InterPro" id="IPR035906">
    <property type="entry name" value="MetI-like_sf"/>
</dbReference>
<keyword evidence="2 7" id="KW-0813">Transport</keyword>
<keyword evidence="5 7" id="KW-1133">Transmembrane helix</keyword>
<reference evidence="10 11" key="1">
    <citation type="submission" date="2018-01" db="EMBL/GenBank/DDBJ databases">
        <title>The whole genome sequencing and assembly of Paenibacillus chitinolyticus KCCM 41400 strain.</title>
        <authorList>
            <person name="Kim J.-Y."/>
            <person name="Park M.-K."/>
            <person name="Lee Y.-J."/>
            <person name="Yi H."/>
            <person name="Bahn Y.-S."/>
            <person name="Kim J.F."/>
            <person name="Lee D.-W."/>
        </authorList>
    </citation>
    <scope>NUCLEOTIDE SEQUENCE [LARGE SCALE GENOMIC DNA]</scope>
    <source>
        <strain evidence="10 11">KCCM 41400</strain>
    </source>
</reference>
<feature type="transmembrane region" description="Helical" evidence="7">
    <location>
        <begin position="95"/>
        <end position="116"/>
    </location>
</feature>
<dbReference type="EMBL" id="CP026520">
    <property type="protein sequence ID" value="QAV17265.1"/>
    <property type="molecule type" value="Genomic_DNA"/>
</dbReference>
<dbReference type="OrthoDB" id="9788108at2"/>
<feature type="domain" description="ABC transmembrane type-1" evidence="8">
    <location>
        <begin position="91"/>
        <end position="304"/>
    </location>
</feature>
<dbReference type="CDD" id="cd06261">
    <property type="entry name" value="TM_PBP2"/>
    <property type="match status" value="1"/>
</dbReference>
<protein>
    <submittedName>
        <fullName evidence="10">Sugar ABC transporter permease</fullName>
    </submittedName>
</protein>
<organism evidence="10 11">
    <name type="scientific">Paenibacillus chitinolyticus</name>
    <dbReference type="NCBI Taxonomy" id="79263"/>
    <lineage>
        <taxon>Bacteria</taxon>
        <taxon>Bacillati</taxon>
        <taxon>Bacillota</taxon>
        <taxon>Bacilli</taxon>
        <taxon>Bacillales</taxon>
        <taxon>Paenibacillaceae</taxon>
        <taxon>Paenibacillus</taxon>
    </lineage>
</organism>
<dbReference type="PROSITE" id="PS50928">
    <property type="entry name" value="ABC_TM1"/>
    <property type="match status" value="1"/>
</dbReference>
<keyword evidence="12" id="KW-1185">Reference proteome</keyword>
<dbReference type="AlphaFoldDB" id="A0A410WSB0"/>
<dbReference type="Proteomes" id="UP000288943">
    <property type="component" value="Chromosome"/>
</dbReference>
<feature type="transmembrane region" description="Helical" evidence="7">
    <location>
        <begin position="238"/>
        <end position="257"/>
    </location>
</feature>
<dbReference type="Pfam" id="PF00528">
    <property type="entry name" value="BPD_transp_1"/>
    <property type="match status" value="1"/>
</dbReference>
<dbReference type="GO" id="GO:0005886">
    <property type="term" value="C:plasma membrane"/>
    <property type="evidence" value="ECO:0007669"/>
    <property type="project" value="UniProtKB-SubCell"/>
</dbReference>
<evidence type="ECO:0000313" key="11">
    <source>
        <dbReference type="Proteomes" id="UP000288943"/>
    </source>
</evidence>
<dbReference type="SUPFAM" id="SSF161098">
    <property type="entry name" value="MetI-like"/>
    <property type="match status" value="1"/>
</dbReference>
<dbReference type="GO" id="GO:0055085">
    <property type="term" value="P:transmembrane transport"/>
    <property type="evidence" value="ECO:0007669"/>
    <property type="project" value="InterPro"/>
</dbReference>
<gene>
    <name evidence="9" type="ORF">M5X16_06910</name>
    <name evidence="10" type="ORF">PC41400_06140</name>
</gene>
<evidence type="ECO:0000313" key="12">
    <source>
        <dbReference type="Proteomes" id="UP001527202"/>
    </source>
</evidence>
<evidence type="ECO:0000256" key="2">
    <source>
        <dbReference type="ARBA" id="ARBA00022448"/>
    </source>
</evidence>
<feature type="transmembrane region" description="Helical" evidence="7">
    <location>
        <begin position="128"/>
        <end position="148"/>
    </location>
</feature>
<dbReference type="PANTHER" id="PTHR30193">
    <property type="entry name" value="ABC TRANSPORTER PERMEASE PROTEIN"/>
    <property type="match status" value="1"/>
</dbReference>
<accession>A0A410WSB0</accession>
<evidence type="ECO:0000259" key="8">
    <source>
        <dbReference type="PROSITE" id="PS50928"/>
    </source>
</evidence>
<feature type="transmembrane region" description="Helical" evidence="7">
    <location>
        <begin position="32"/>
        <end position="58"/>
    </location>
</feature>
<dbReference type="KEGG" id="pchi:PC41400_06140"/>
<comment type="subcellular location">
    <subcellularLocation>
        <location evidence="1 7">Cell membrane</location>
        <topology evidence="1 7">Multi-pass membrane protein</topology>
    </subcellularLocation>
</comment>
<dbReference type="InterPro" id="IPR000515">
    <property type="entry name" value="MetI-like"/>
</dbReference>
<evidence type="ECO:0000313" key="10">
    <source>
        <dbReference type="EMBL" id="QAV17265.1"/>
    </source>
</evidence>
<evidence type="ECO:0000256" key="6">
    <source>
        <dbReference type="ARBA" id="ARBA00023136"/>
    </source>
</evidence>
<evidence type="ECO:0000256" key="1">
    <source>
        <dbReference type="ARBA" id="ARBA00004651"/>
    </source>
</evidence>
<reference evidence="9 12" key="2">
    <citation type="submission" date="2022-05" db="EMBL/GenBank/DDBJ databases">
        <title>Genome Sequencing of Bee-Associated Microbes.</title>
        <authorList>
            <person name="Dunlap C."/>
        </authorList>
    </citation>
    <scope>NUCLEOTIDE SEQUENCE [LARGE SCALE GENOMIC DNA]</scope>
    <source>
        <strain evidence="9 12">NRRL B-23120</strain>
    </source>
</reference>
<keyword evidence="4 7" id="KW-0812">Transmembrane</keyword>
<evidence type="ECO:0000256" key="7">
    <source>
        <dbReference type="RuleBase" id="RU363032"/>
    </source>
</evidence>
<name>A0A410WSB0_9BACL</name>
<feature type="transmembrane region" description="Helical" evidence="7">
    <location>
        <begin position="285"/>
        <end position="305"/>
    </location>
</feature>
<dbReference type="Proteomes" id="UP001527202">
    <property type="component" value="Unassembled WGS sequence"/>
</dbReference>
<feature type="transmembrane region" description="Helical" evidence="7">
    <location>
        <begin position="177"/>
        <end position="200"/>
    </location>
</feature>
<dbReference type="GeneID" id="95374396"/>
<evidence type="ECO:0000256" key="3">
    <source>
        <dbReference type="ARBA" id="ARBA00022475"/>
    </source>
</evidence>